<dbReference type="InterPro" id="IPR020806">
    <property type="entry name" value="PKS_PP-bd"/>
</dbReference>
<dbReference type="PROSITE" id="PS00012">
    <property type="entry name" value="PHOSPHOPANTETHEINE"/>
    <property type="match status" value="4"/>
</dbReference>
<dbReference type="GO" id="GO:0003824">
    <property type="term" value="F:catalytic activity"/>
    <property type="evidence" value="ECO:0007669"/>
    <property type="project" value="InterPro"/>
</dbReference>
<dbReference type="InterPro" id="IPR001031">
    <property type="entry name" value="Thioesterase"/>
</dbReference>
<dbReference type="SMART" id="SM00823">
    <property type="entry name" value="PKS_PP"/>
    <property type="match status" value="4"/>
</dbReference>
<dbReference type="NCBIfam" id="TIGR01720">
    <property type="entry name" value="NRPS-para261"/>
    <property type="match status" value="3"/>
</dbReference>
<dbReference type="FunFam" id="3.40.50.980:FF:000001">
    <property type="entry name" value="Non-ribosomal peptide synthetase"/>
    <property type="match status" value="4"/>
</dbReference>
<evidence type="ECO:0000256" key="3">
    <source>
        <dbReference type="ARBA" id="ARBA00022450"/>
    </source>
</evidence>
<dbReference type="Pfam" id="PF00550">
    <property type="entry name" value="PP-binding"/>
    <property type="match status" value="4"/>
</dbReference>
<feature type="domain" description="Carrier" evidence="5">
    <location>
        <begin position="4026"/>
        <end position="4100"/>
    </location>
</feature>
<evidence type="ECO:0000313" key="6">
    <source>
        <dbReference type="EMBL" id="MCF5058124.1"/>
    </source>
</evidence>
<dbReference type="CDD" id="cd19534">
    <property type="entry name" value="E_NRPS"/>
    <property type="match status" value="2"/>
</dbReference>
<keyword evidence="7" id="KW-1185">Reference proteome</keyword>
<organism evidence="6 7">
    <name type="scientific">Pseudomonas proteolytica</name>
    <dbReference type="NCBI Taxonomy" id="219574"/>
    <lineage>
        <taxon>Bacteria</taxon>
        <taxon>Pseudomonadati</taxon>
        <taxon>Pseudomonadota</taxon>
        <taxon>Gammaproteobacteria</taxon>
        <taxon>Pseudomonadales</taxon>
        <taxon>Pseudomonadaceae</taxon>
        <taxon>Pseudomonas</taxon>
    </lineage>
</organism>
<dbReference type="FunFam" id="3.40.50.12780:FF:000012">
    <property type="entry name" value="Non-ribosomal peptide synthetase"/>
    <property type="match status" value="2"/>
</dbReference>
<dbReference type="Pfam" id="PF00501">
    <property type="entry name" value="AMP-binding"/>
    <property type="match status" value="4"/>
</dbReference>
<dbReference type="CDD" id="cd19531">
    <property type="entry name" value="LCL_NRPS-like"/>
    <property type="match status" value="1"/>
</dbReference>
<dbReference type="Gene3D" id="1.10.1200.10">
    <property type="entry name" value="ACP-like"/>
    <property type="match status" value="3"/>
</dbReference>
<dbReference type="InterPro" id="IPR009081">
    <property type="entry name" value="PP-bd_ACP"/>
</dbReference>
<dbReference type="FunFam" id="3.30.300.30:FF:000010">
    <property type="entry name" value="Enterobactin synthetase component F"/>
    <property type="match status" value="4"/>
</dbReference>
<dbReference type="Gene3D" id="3.30.559.30">
    <property type="entry name" value="Nonribosomal peptide synthetase, condensation domain"/>
    <property type="match status" value="7"/>
</dbReference>
<dbReference type="RefSeq" id="WP_236299706.1">
    <property type="nucleotide sequence ID" value="NZ_WKEW01000043.1"/>
</dbReference>
<dbReference type="GO" id="GO:0031177">
    <property type="term" value="F:phosphopantetheine binding"/>
    <property type="evidence" value="ECO:0007669"/>
    <property type="project" value="InterPro"/>
</dbReference>
<keyword evidence="4" id="KW-0597">Phosphoprotein</keyword>
<proteinExistence type="inferred from homology"/>
<dbReference type="PANTHER" id="PTHR45398">
    <property type="match status" value="1"/>
</dbReference>
<dbReference type="Pfam" id="PF00975">
    <property type="entry name" value="Thioesterase"/>
    <property type="match status" value="1"/>
</dbReference>
<dbReference type="InterPro" id="IPR036736">
    <property type="entry name" value="ACP-like_sf"/>
</dbReference>
<dbReference type="PANTHER" id="PTHR45398:SF1">
    <property type="entry name" value="ENZYME, PUTATIVE (JCVI)-RELATED"/>
    <property type="match status" value="1"/>
</dbReference>
<evidence type="ECO:0000256" key="1">
    <source>
        <dbReference type="ARBA" id="ARBA00001957"/>
    </source>
</evidence>
<evidence type="ECO:0000259" key="5">
    <source>
        <dbReference type="PROSITE" id="PS50075"/>
    </source>
</evidence>
<dbReference type="Pfam" id="PF13193">
    <property type="entry name" value="AMP-binding_C"/>
    <property type="match status" value="4"/>
</dbReference>
<dbReference type="Gene3D" id="3.40.50.1820">
    <property type="entry name" value="alpha/beta hydrolase"/>
    <property type="match status" value="1"/>
</dbReference>
<reference evidence="6 7" key="1">
    <citation type="submission" date="2019-11" db="EMBL/GenBank/DDBJ databases">
        <title>Epiphytic Pseudomonas syringae from cherry orchards.</title>
        <authorList>
            <person name="Hulin M.T."/>
        </authorList>
    </citation>
    <scope>NUCLEOTIDE SEQUENCE [LARGE SCALE GENOMIC DNA]</scope>
    <source>
        <strain evidence="6 7">PA-6-9F</strain>
    </source>
</reference>
<dbReference type="SUPFAM" id="SSF52777">
    <property type="entry name" value="CoA-dependent acyltransferases"/>
    <property type="match status" value="14"/>
</dbReference>
<dbReference type="CDD" id="cd17649">
    <property type="entry name" value="A_NRPS_PvdJ-like"/>
    <property type="match status" value="1"/>
</dbReference>
<dbReference type="Gene3D" id="3.40.50.980">
    <property type="match status" value="8"/>
</dbReference>
<accession>A0AAW5A9T3</accession>
<dbReference type="InterPro" id="IPR001242">
    <property type="entry name" value="Condensation_dom"/>
</dbReference>
<dbReference type="Pfam" id="PF00668">
    <property type="entry name" value="Condensation"/>
    <property type="match status" value="7"/>
</dbReference>
<dbReference type="InterPro" id="IPR010060">
    <property type="entry name" value="NRPS_synth"/>
</dbReference>
<feature type="domain" description="Carrier" evidence="5">
    <location>
        <begin position="2522"/>
        <end position="2596"/>
    </location>
</feature>
<dbReference type="FunFam" id="3.30.559.10:FF:000012">
    <property type="entry name" value="Non-ribosomal peptide synthetase"/>
    <property type="match status" value="1"/>
</dbReference>
<dbReference type="NCBIfam" id="NF003417">
    <property type="entry name" value="PRK04813.1"/>
    <property type="match status" value="4"/>
</dbReference>
<evidence type="ECO:0000256" key="4">
    <source>
        <dbReference type="ARBA" id="ARBA00022553"/>
    </source>
</evidence>
<feature type="domain" description="Carrier" evidence="5">
    <location>
        <begin position="1017"/>
        <end position="1091"/>
    </location>
</feature>
<dbReference type="EMBL" id="WKEW01000043">
    <property type="protein sequence ID" value="MCF5058124.1"/>
    <property type="molecule type" value="Genomic_DNA"/>
</dbReference>
<feature type="domain" description="Carrier" evidence="5">
    <location>
        <begin position="5499"/>
        <end position="5576"/>
    </location>
</feature>
<dbReference type="SUPFAM" id="SSF56801">
    <property type="entry name" value="Acetyl-CoA synthetase-like"/>
    <property type="match status" value="4"/>
</dbReference>
<dbReference type="InterPro" id="IPR010071">
    <property type="entry name" value="AA_adenyl_dom"/>
</dbReference>
<evidence type="ECO:0000256" key="2">
    <source>
        <dbReference type="ARBA" id="ARBA00006432"/>
    </source>
</evidence>
<evidence type="ECO:0000313" key="7">
    <source>
        <dbReference type="Proteomes" id="UP000814172"/>
    </source>
</evidence>
<comment type="cofactor">
    <cofactor evidence="1">
        <name>pantetheine 4'-phosphate</name>
        <dbReference type="ChEBI" id="CHEBI:47942"/>
    </cofactor>
</comment>
<dbReference type="SUPFAM" id="SSF53474">
    <property type="entry name" value="alpha/beta-Hydrolases"/>
    <property type="match status" value="1"/>
</dbReference>
<dbReference type="InterPro" id="IPR025110">
    <property type="entry name" value="AMP-bd_C"/>
</dbReference>
<dbReference type="FunFam" id="1.10.1200.10:FF:000005">
    <property type="entry name" value="Nonribosomal peptide synthetase 1"/>
    <property type="match status" value="4"/>
</dbReference>
<dbReference type="CDD" id="cd19543">
    <property type="entry name" value="DCL_NRPS"/>
    <property type="match status" value="3"/>
</dbReference>
<dbReference type="Proteomes" id="UP000814172">
    <property type="component" value="Unassembled WGS sequence"/>
</dbReference>
<dbReference type="PROSITE" id="PS50075">
    <property type="entry name" value="CARRIER"/>
    <property type="match status" value="4"/>
</dbReference>
<sequence>MDKSVATRIAKRFITLPLDKRKLYLEKMLAEGVSPANLPIPEVRSEFEVIPLSFAQERQWFLWQLDPTSAAYHIPTALRLRGELDVPALEHAFNALVARHESLRTTFQQIDERAVQVIAPHMPLAVELVRLDTHLSESEQQQQIKDFVEHETQQPFDLHNGPLLRVKLLHLANDDHVLVLTQHHIVSDGASMQVMVSELVQVYGAFVRGQDITLAPLQIQYADYAIWQRHWMEAGERERQLAYWNQQLGGEQPVLELPTDYPRPAVQSFRGARLSIALEPALDSALKELGKQYSVTPFMLLLASFQTLLHRYSHQPDIRIGVPIANRNRVETEALIGFFVNTQVLKATFNDQTRFSDLLLQVKQTALDAQTYQDLPFGYLVEALQPERSLSHSPLFQVMYNHHSDSQQGSEAAASTNSQLLAVESLVWEDRSAQFDLTLTTLESSDGLSATLTYATDLFDALTIERMARHWLHLLQGIVANPQQRIAALPLLDTADYQQQIRDWNTTVSEYPQQRSIHRLIAEQVERQPDALALTYGAKTLSYRQLDRQANQLAHKLIELGVGPEVRVGVAMQRSDALIIALLGVLKAGGAYVPLDPDYPADRVAYMLEDSRAQVLLTEAELLADLPETQAQVLLMDNLADYPLTAPVTQVEPDNLAYVIYTSGSTGKPKGVAIAHGNVLALIHWSQQVYSREDIQGVLASTSVCFDLSVWEIFVTLANGGSLILARNALELPDLPARDQVRLINTVPSAINALQRAGQIPESVRIINLAGEPLKQSLVDSLYQQATVEHVYDLYGPSEDTTYSTWTRREVAGQANIGRPLHNTQSYLLDADLQPVPTGVAAELHLAGAGITRGYLGQPALTAEKYVPNPFSTTGERLYRTADLTRYRADGVIEYVGRIDHQVKIRGFRIELGEIEARLLAMDNLREVAVLALEGAGGLQLVAYIAPSHCEEVLADQAAQSRLRESIKARLKTHLPEYMVPAQLIFLAQLPLTPNGKLDRKALPAPDSVQPQAAFIAPQSALEQQIASIWQDVLKRENVGLTDNFFELGGDSIISIQVVSRARQGGIHFTPKELFQHQTVQGLASVARTGEAGQIIDQSPAQGILPLLPIQQVFFEQDIPQQHHWNQAVMLRPAQTLQSGHLEQALQALVLHHDALRVSFSKQAGNWSAHYRSVASQRQAWEKAALLQQVSADHSELSTIANATQRSLDLHDGPLLRAILIDLPGGEQRLLLVVHHLAVDGVSWRILFEDLQTAYRQLQAGQALKLPLKTSSAKAWAEQLQTYAASEALQHELAYWQQQLQDVTCDLPCKNPAGNRQNADAVSVQTHLDQTLTRRLLQDAPAAYRTQVNDLLLSALARVITRWTQQSSVLVQMEGHGREDLFDSIDLTRTVGWFTSLFPVKLTPAAAPGQSIKQIKEQLRAIPNKGIGFGALRYLGDDQARASLCELPEPRITFNYLGQFDGSFDSEDHALFAPSGESTGDEQSPQAPLANWLSINGRVYGGELSLNWTFSRDMFDEATLQRLADEYAQELATLIDHCCQPQNSAITPSDVPLAQLSQAQLDALPVPAHLIENLYPLSPMQQGMLFHALYEHDSGSYINQMRLDIDGLVPERFHQAWQAAVEANDILRTNFLWQGEIDAPLQLVHKQATLPFTLHDWRSEQQQTAALDELAHRERLGFDLSQGPLLRLQLVRTGDTCYHLIYTHHHILMDGWSNSQLLGEVLQRYNGQFQAKTHGSYRDYIGWLQRQDKAVSRDFWRKQLAALQEPTRLAQAAAHRPETEGYAEHFQQLDPARTLVLSEFARQQKVTVNTLLQAAWLLLLQRYTGHDTVCFGATVSGRPAELKGIEQQIGLFINTLPVIASPRQEQSVAQWLQQIQNQNLALREQEHTPLYEVQRWSDLAGEALFDNLLVFENYPISEALEQGACDSLSFGELSNHEQTNYPLTLAVGLNDKLSLRYSYDLKHFTPSLIEQISAHLAQLLDSICHSAQLSLGDLNLLLEPEQHLLRTWNDTAGAYQDHDTVGQRIQDQADRAPDTLALIDGERTLSRSQLNERANQLAHKLIAMGVGPEVRIGVAMQRSDALIVALLGVLKAGGAYVPLDPDYPVDRVAYMLEDSGAAVLLTESELLADLPRTQAQVLLIDQLAGELAGYPLTAPIISVSSNNLAYVIYTSGSTGKPKGVAIDHRNVLALIHWSQQVYSQEDIQGVLASTSVCFDLSVWEIFVTLANGGSLILARNALELPDLPARDQVRLINTVPSAINALQRAGQIPDSVRIINLAGEPLKQSLVDSLYQQATINHIYDLYGPSEDTTYSTWTRREAGGQANIGRPLHNTQSYLLDAQLQPVAPGITAELYLAGAGITRGYLLRPGMSAEKFVPNPFAAPGERMYRTGDLARHRSDGTLEYIGRIDHQVKIRGFRIELGEIESRLLAQESVQEAALMAVDGASGQQLVAYMVPTQLPADSDAQASLRETIRTALREHLPEYMVPTHLIFLAELPLTPNGKLDRKALPAPELGALTDQFVAPQSALEQQIAAIWQDVLKLEHVGLTDNFFELGGDSIISIQVVSRARQAGIHFTPKELFQHQTVQGLASITQLTSDRAGVDQGPVSGEVALLPIHQWFFQQDIPERHHWNQSVALQPHEVLDARALEDALQGLIEHHDALRLNFKPQGTGWAGHVVAPTLRTVLWQQDVADVAALVPLYDKAQRSLDLQEGPLLRAVLSNLPNGEQRLLIVIHHLVVDGVSWRILFEDLQTLYRQQNSGQTHQLPHKTSSVKAWGERLREYAQSDALQEEIEYWQQQLNGVATDLPCEHPDASLHNRHSRNLQVRLGQAQTRQLLQQAPAAYRTQINDLLLTALARVVGRWTRRDDTLIQLEGHGREELFDDIDLTRTVGWFTSIFPIKLSAAATLEQSIKHIKEQLRAIPEKGLGFGVLREMGDEAVQKLLRDLPQPRITFNYLGQFDASFDAAQGALFSPCGESAGAEQHTEAPLANWLSINSQVYGGELSVNWLYSSQMFDEQTIERLADDYIVELTALIEHCCQPHNQGTTPSDFPLAGLNQRQLDALTVKAAQIEDIYPLSPMQQGMLFHSLYEHDSGNYINQMRLDVEGLDPERFQQAWQAAMDARDILRTQFLWQGDLPAPVQLVRKHLKLPFALHDWRAQPHLEEALDTLAAAEQEGFELSESVLLRLQLVRTGESRHHLIYTHHHILMDGWSNSQLLGEVLQRYNGQHDAKPAGLYRDYIAWLQHQDQALSENFWRGQLVGLTEPTRLAQAIPTPAKSGKGYGHCPRYLEVAQTKRLSEFARQQKVTVNTLLQSAWLLLLQRYTGQDCVCFGATVSGRPAELKGIEQQIGLFINTLPVIASPYAEQSVGQWLQTVQAQNLALREHEHTPLFEVQRWSQLSGEGLFDSLLVFENYPVSEALEQGSSSQLRFDGIRLQEQTNYPLTLMVGLSDALSLHYHYANSDFSEEAIDQLNRHLTGLLLSMLDHPDCALGELSMLDAAEQQVMAQWNPPVTDYLLQHSVTQRIETQAERTPEAVALIVGHQSLTYRQLNEQANQLAHKLSASGIGPDRLVGIALERGIPMIVSLLATLKAGGAYVPLDPDYPADRLAYMMQDSGLEVLITQSDVLDSLSVPIGVQPLVYEPAKGWLDHYPRLNPATQPSPDNLAYVIYTSGSTGKPKGVAIAHRNVLALIHWSQQVYSREEIQGVLASTSVCFDLSVWEIFVTLANGGSLILARNALELPDLPARDQVRLINTVPSAINALQRAGQIPDSVKIINLAGEPLKQSLVDSLYQQATIKHVYDLYGPSEDTTYSTWTRREAGGQANIGRPLNNTQGYMLDANLNAVPVGVGAELHLAGAGITRGYLGNAALTAEKYIPNPFSSSGDRLYRTGDLTRYRADGAIEYVGRIDHQVKIRGFRIELGEIEARLLAQDSVREAAVLAVDGMSGLQLVAYIAPVQPDGTLASLETQVQLRESIKIQLKSQLPEYMVPAQLIFLAELPLTPNGKLDRKALPAPDAVLSQATFVAPQSALEQQIATIWQDVLKREQVGITDNFFELGGDSIISIQVVSRARQAGIHFTPKALFEHQTVQGLASVAQLDQADVGADQAPVSGKMPLLPIHRQQLGAPNGATLMLLEPHTPLVAETLEAALQVLVHHHDGLRLSFNDQEGYFATHDGPLLQQQAISDLSGLEALYQVLQQQSTLMDGPLLQGMLATLPSGEQRLVLAALPLAVDEYSWSILLEDLQAAYANLAANQAVMLPAKTTSVKAWAEHLHTVAANPHQAYWSQAPVTHDLPWEQSETAAHQVLTLRTILDKNLTEQLLQQAPLAYRCDVDTLLLTTLARVLRRWTAQHTCLIELQLHTRPVAPNGLNMARTVVGATPGIPVQLSMTNTLDQSIKQTKEQLRAIPDAGIGFGISRYLENGALAHVARPLISFNALPAISNYPLFRARRVSPMATNLPEKGLSIVSQLEEGQLVLSWSFDTLWFNSTSVEQLTQEYLDELQALIVHCTRPENAGLSPSDFPLCSLTQAQLDSLPIAARLVEDIYPLSPMQQGMLFHTLEDAEAAVYINQMDVEVDGLHVERFIAAWDSVIKRHPTLRTGFWNSNLLAEPLQVVYTRALLATQVLDWQDAPVTPERIKALVAADYAQGFDLLQAPLMRVTLVKLAGNKVHLIWNSHHILMDGWSSSRLLGEVLQTYLGQAPSTPPESYRDYILWLKNQSKTKVEQFWKDKLQGFSGATTLATSIAPRPEPQLEGHEALYLDWTKEPTQRLREQAQRWRVTPNTLIQAAWLLLLQRFTGHATVCFGATVAGRPATLPGSDAILGLFINTLPIIQTPEPEMLLGQWLQALQTYNIEVRDYEHASLADVQRWSGQGGQSLFDSIIVFENFPLDERLHNAEQQQLTFGEVKARGVTNFAMDLEVRLGNTLTIEFMYLRNRFTPEATEQIRTSFETLLCAMLDNPDATLGNLAMLSNNEQQRLNQRNILAPLQETAPLLAEVIRSHAAATPGAVAVVCADAQLTYGELESRANRLAHYLIAQGIGPESFVGIALERSVDIIVAFYAVMKTGGAYVPLDIDYPQERVQWIVEDSAMSLLITHESLHSRFNQPWAPALIALDGLSLDSQPDHCPASAVLDDNLAYLIYTSGSTGKPKGVAVSHGQIRMHCQAIARRYDMDANTRELLFMSFAFDGAQERWLSTLASGARLVVRDNRLWTAEETWHALHQHAISIACFPPAYLQQLAEFAQTQEQAPPPVRIYCFGGDAVADANFELVKRALKPQYLTNGYGPTETVVTPLLWKVPVDAVCGAVYAPIGERVGERTLYVLDDALNAVPDGVAGELYIGGEGVARGYHQRPGLSAERFVADPFSTTGARLYRTGDLVRQRADGVIDYLGRLDNQVKIRGFRIELGEIEARLRDLSGVQDAVVVARETAGGKQLIGYVVASEVAGLGERLRGELQQDLPDYMVPVQILVLESFPLNPNGKLDRQALPDPDFKGREFIAPRNALEKALAVIWQEVLEVEQVGVTDNFFELGGDSLRVLKVLSKVRSQPELGLSLKLRDMMGKPTIAELSGYAAGEQNLDPLLLLNNRVANAAPLFCLHAGFGTVFDYEPLARRLDGQRSVYGLQCRMLLDRDWEDESLQAMAIDYAQYIRQKQADGPYHLLGWSLGGPLALLVAQELESQGQVVEFVGLVDAFTPTKGQAQPEHDWSDDLRGFLAVIFDVAGERLPAIEIPAGSDIARLEQLIASVQSNVAGDSAYSSISTEELAHTFIVAMKLKALSEQLQVLPDTGCRPHCWWASTPQAGFISPVPGALSDELITAGHYDILKNPDWLHDLLQQLPQNEAVTH</sequence>
<dbReference type="InterPro" id="IPR020845">
    <property type="entry name" value="AMP-binding_CS"/>
</dbReference>
<dbReference type="FunFam" id="2.30.38.10:FF:000001">
    <property type="entry name" value="Non-ribosomal peptide synthetase PvdI"/>
    <property type="match status" value="3"/>
</dbReference>
<dbReference type="SUPFAM" id="SSF47336">
    <property type="entry name" value="ACP-like"/>
    <property type="match status" value="4"/>
</dbReference>
<gene>
    <name evidence="6" type="ORF">GIW75_14340</name>
</gene>
<dbReference type="InterPro" id="IPR029058">
    <property type="entry name" value="AB_hydrolase_fold"/>
</dbReference>
<dbReference type="GO" id="GO:0043041">
    <property type="term" value="P:amino acid activation for nonribosomal peptide biosynthetic process"/>
    <property type="evidence" value="ECO:0007669"/>
    <property type="project" value="UniProtKB-ARBA"/>
</dbReference>
<dbReference type="GO" id="GO:0044550">
    <property type="term" value="P:secondary metabolite biosynthetic process"/>
    <property type="evidence" value="ECO:0007669"/>
    <property type="project" value="UniProtKB-ARBA"/>
</dbReference>
<name>A0AAW5A9T3_9PSED</name>
<protein>
    <submittedName>
        <fullName evidence="6">Amino acid adenylation domain-containing protein</fullName>
    </submittedName>
</protein>
<dbReference type="PROSITE" id="PS00455">
    <property type="entry name" value="AMP_BINDING"/>
    <property type="match status" value="4"/>
</dbReference>
<dbReference type="Gene3D" id="3.30.300.30">
    <property type="match status" value="4"/>
</dbReference>
<dbReference type="Gene3D" id="2.30.38.10">
    <property type="entry name" value="Luciferase, Domain 3"/>
    <property type="match status" value="4"/>
</dbReference>
<comment type="similarity">
    <text evidence="2">Belongs to the ATP-dependent AMP-binding enzyme family.</text>
</comment>
<dbReference type="InterPro" id="IPR000873">
    <property type="entry name" value="AMP-dep_synth/lig_dom"/>
</dbReference>
<keyword evidence="3" id="KW-0596">Phosphopantetheine</keyword>
<dbReference type="Gene3D" id="3.30.559.10">
    <property type="entry name" value="Chloramphenicol acetyltransferase-like domain"/>
    <property type="match status" value="7"/>
</dbReference>
<dbReference type="NCBIfam" id="NF004282">
    <property type="entry name" value="PRK05691.1"/>
    <property type="match status" value="7"/>
</dbReference>
<dbReference type="NCBIfam" id="TIGR01733">
    <property type="entry name" value="AA-adenyl-dom"/>
    <property type="match status" value="4"/>
</dbReference>
<dbReference type="InterPro" id="IPR023213">
    <property type="entry name" value="CAT-like_dom_sf"/>
</dbReference>
<dbReference type="InterPro" id="IPR006162">
    <property type="entry name" value="Ppantetheine_attach_site"/>
</dbReference>
<dbReference type="InterPro" id="IPR045851">
    <property type="entry name" value="AMP-bd_C_sf"/>
</dbReference>
<comment type="caution">
    <text evidence="6">The sequence shown here is derived from an EMBL/GenBank/DDBJ whole genome shotgun (WGS) entry which is preliminary data.</text>
</comment>